<reference evidence="2" key="1">
    <citation type="submission" date="2016-10" db="EMBL/GenBank/DDBJ databases">
        <authorList>
            <person name="Varghese N."/>
            <person name="Submissions S."/>
        </authorList>
    </citation>
    <scope>NUCLEOTIDE SEQUENCE [LARGE SCALE GENOMIC DNA]</scope>
    <source>
        <strain evidence="2">DSM 5918</strain>
    </source>
</reference>
<organism evidence="1 2">
    <name type="scientific">Desulfomicrobium apsheronum</name>
    <dbReference type="NCBI Taxonomy" id="52560"/>
    <lineage>
        <taxon>Bacteria</taxon>
        <taxon>Pseudomonadati</taxon>
        <taxon>Thermodesulfobacteriota</taxon>
        <taxon>Desulfovibrionia</taxon>
        <taxon>Desulfovibrionales</taxon>
        <taxon>Desulfomicrobiaceae</taxon>
        <taxon>Desulfomicrobium</taxon>
    </lineage>
</organism>
<dbReference type="EMBL" id="FORX01000037">
    <property type="protein sequence ID" value="SFK54936.1"/>
    <property type="molecule type" value="Genomic_DNA"/>
</dbReference>
<dbReference type="RefSeq" id="WP_092379655.1">
    <property type="nucleotide sequence ID" value="NZ_FORX01000037.1"/>
</dbReference>
<keyword evidence="2" id="KW-1185">Reference proteome</keyword>
<evidence type="ECO:0000313" key="1">
    <source>
        <dbReference type="EMBL" id="SFK54936.1"/>
    </source>
</evidence>
<dbReference type="Proteomes" id="UP000198635">
    <property type="component" value="Unassembled WGS sequence"/>
</dbReference>
<dbReference type="OrthoDB" id="5342087at2"/>
<sequence>MNAASIIRKIESYGVTLTALDGALKLSGDQAAVNAVVHLVREHKTAILNELTGGPTGSPAPSSDPWECPTGYARHREFWTSDHGLRICAICHPQPGKGGATWRQ</sequence>
<name>A0A1I4AGL5_9BACT</name>
<dbReference type="STRING" id="52560.SAMN04488082_1375"/>
<protein>
    <recommendedName>
        <fullName evidence="3">TubC N-terminal docking domain-containing protein</fullName>
    </recommendedName>
</protein>
<proteinExistence type="predicted"/>
<evidence type="ECO:0000313" key="2">
    <source>
        <dbReference type="Proteomes" id="UP000198635"/>
    </source>
</evidence>
<dbReference type="AlphaFoldDB" id="A0A1I4AGL5"/>
<gene>
    <name evidence="1" type="ORF">SAMN04488082_1375</name>
</gene>
<accession>A0A1I4AGL5</accession>
<evidence type="ECO:0008006" key="3">
    <source>
        <dbReference type="Google" id="ProtNLM"/>
    </source>
</evidence>